<organism evidence="1">
    <name type="scientific">freshwater metagenome</name>
    <dbReference type="NCBI Taxonomy" id="449393"/>
    <lineage>
        <taxon>unclassified sequences</taxon>
        <taxon>metagenomes</taxon>
        <taxon>ecological metagenomes</taxon>
    </lineage>
</organism>
<sequence length="80" mass="8471">MGVADVAAEYLKLSFHIHPTTVEPAPTIERVVEHEGAHVVTLSDQGFGEVGANEAVGTGDKDFLSPHCSIHLIKGLSKAH</sequence>
<protein>
    <submittedName>
        <fullName evidence="1">Unannotated protein</fullName>
    </submittedName>
</protein>
<gene>
    <name evidence="1" type="ORF">UFOPK4444_01114</name>
</gene>
<accession>A0A6J7W8J0</accession>
<name>A0A6J7W8J0_9ZZZZ</name>
<dbReference type="EMBL" id="CAFBRZ010000072">
    <property type="protein sequence ID" value="CAB5158196.1"/>
    <property type="molecule type" value="Genomic_DNA"/>
</dbReference>
<evidence type="ECO:0000313" key="1">
    <source>
        <dbReference type="EMBL" id="CAB5158196.1"/>
    </source>
</evidence>
<dbReference type="AlphaFoldDB" id="A0A6J7W8J0"/>
<proteinExistence type="predicted"/>
<reference evidence="1" key="1">
    <citation type="submission" date="2020-05" db="EMBL/GenBank/DDBJ databases">
        <authorList>
            <person name="Chiriac C."/>
            <person name="Salcher M."/>
            <person name="Ghai R."/>
            <person name="Kavagutti S V."/>
        </authorList>
    </citation>
    <scope>NUCLEOTIDE SEQUENCE</scope>
</reference>